<dbReference type="Proteomes" id="UP000256388">
    <property type="component" value="Unassembled WGS sequence"/>
</dbReference>
<protein>
    <recommendedName>
        <fullName evidence="7">N-acylneuraminate cytidylyltransferase</fullName>
        <ecNumber evidence="7">2.7.7.43</ecNumber>
    </recommendedName>
</protein>
<dbReference type="UniPathway" id="UPA00628"/>
<evidence type="ECO:0000256" key="1">
    <source>
        <dbReference type="ARBA" id="ARBA00001862"/>
    </source>
</evidence>
<organism evidence="11 12">
    <name type="scientific">Pelolinea submarina</name>
    <dbReference type="NCBI Taxonomy" id="913107"/>
    <lineage>
        <taxon>Bacteria</taxon>
        <taxon>Bacillati</taxon>
        <taxon>Chloroflexota</taxon>
        <taxon>Anaerolineae</taxon>
        <taxon>Anaerolineales</taxon>
        <taxon>Anaerolineaceae</taxon>
        <taxon>Pelolinea</taxon>
    </lineage>
</organism>
<reference evidence="11 12" key="1">
    <citation type="submission" date="2018-08" db="EMBL/GenBank/DDBJ databases">
        <title>Genomic Encyclopedia of Type Strains, Phase IV (KMG-IV): sequencing the most valuable type-strain genomes for metagenomic binning, comparative biology and taxonomic classification.</title>
        <authorList>
            <person name="Goeker M."/>
        </authorList>
    </citation>
    <scope>NUCLEOTIDE SEQUENCE [LARGE SCALE GENOMIC DNA]</scope>
    <source>
        <strain evidence="11 12">DSM 23923</strain>
    </source>
</reference>
<dbReference type="PANTHER" id="PTHR21485">
    <property type="entry name" value="HAD SUPERFAMILY MEMBERS CMAS AND KDSC"/>
    <property type="match status" value="1"/>
</dbReference>
<dbReference type="CDD" id="cd02513">
    <property type="entry name" value="CMP-NeuAc_Synthase"/>
    <property type="match status" value="1"/>
</dbReference>
<dbReference type="Gene3D" id="3.40.50.1000">
    <property type="entry name" value="HAD superfamily/HAD-like"/>
    <property type="match status" value="1"/>
</dbReference>
<dbReference type="GO" id="GO:0016788">
    <property type="term" value="F:hydrolase activity, acting on ester bonds"/>
    <property type="evidence" value="ECO:0007669"/>
    <property type="project" value="InterPro"/>
</dbReference>
<evidence type="ECO:0000256" key="7">
    <source>
        <dbReference type="ARBA" id="ARBA00012491"/>
    </source>
</evidence>
<comment type="subunit">
    <text evidence="6">Homotetramer.</text>
</comment>
<dbReference type="Pfam" id="PF08282">
    <property type="entry name" value="Hydrolase_3"/>
    <property type="match status" value="1"/>
</dbReference>
<keyword evidence="9" id="KW-0378">Hydrolase</keyword>
<evidence type="ECO:0000313" key="12">
    <source>
        <dbReference type="Proteomes" id="UP000256388"/>
    </source>
</evidence>
<dbReference type="InterPro" id="IPR036412">
    <property type="entry name" value="HAD-like_sf"/>
</dbReference>
<dbReference type="InterPro" id="IPR003329">
    <property type="entry name" value="Cytidylyl_trans"/>
</dbReference>
<evidence type="ECO:0000313" key="11">
    <source>
        <dbReference type="EMBL" id="REG07124.1"/>
    </source>
</evidence>
<evidence type="ECO:0000256" key="2">
    <source>
        <dbReference type="ARBA" id="ARBA00001946"/>
    </source>
</evidence>
<keyword evidence="11" id="KW-0808">Transferase</keyword>
<dbReference type="EC" id="2.7.7.43" evidence="7"/>
<evidence type="ECO:0000256" key="5">
    <source>
        <dbReference type="ARBA" id="ARBA00010726"/>
    </source>
</evidence>
<comment type="cofactor">
    <cofactor evidence="2">
        <name>Mg(2+)</name>
        <dbReference type="ChEBI" id="CHEBI:18420"/>
    </cofactor>
</comment>
<dbReference type="GO" id="GO:0046872">
    <property type="term" value="F:metal ion binding"/>
    <property type="evidence" value="ECO:0007669"/>
    <property type="project" value="UniProtKB-KW"/>
</dbReference>
<keyword evidence="12" id="KW-1185">Reference proteome</keyword>
<dbReference type="RefSeq" id="WP_116225601.1">
    <property type="nucleotide sequence ID" value="NZ_AP018437.1"/>
</dbReference>
<evidence type="ECO:0000256" key="8">
    <source>
        <dbReference type="ARBA" id="ARBA00022723"/>
    </source>
</evidence>
<evidence type="ECO:0000256" key="4">
    <source>
        <dbReference type="ARBA" id="ARBA00005893"/>
    </source>
</evidence>
<dbReference type="SFLD" id="SFLDG01136">
    <property type="entry name" value="C1.6:_Phosphoserine_Phosphatas"/>
    <property type="match status" value="1"/>
</dbReference>
<comment type="similarity">
    <text evidence="4">Belongs to the KdsC family.</text>
</comment>
<keyword evidence="11" id="KW-0548">Nucleotidyltransferase</keyword>
<comment type="catalytic activity">
    <reaction evidence="1">
        <text>an N-acylneuraminate + CTP = a CMP-N-acyl-beta-neuraminate + diphosphate</text>
        <dbReference type="Rhea" id="RHEA:11344"/>
        <dbReference type="ChEBI" id="CHEBI:33019"/>
        <dbReference type="ChEBI" id="CHEBI:37563"/>
        <dbReference type="ChEBI" id="CHEBI:60073"/>
        <dbReference type="ChEBI" id="CHEBI:68671"/>
        <dbReference type="EC" id="2.7.7.43"/>
    </reaction>
</comment>
<dbReference type="GO" id="GO:0008781">
    <property type="term" value="F:N-acylneuraminate cytidylyltransferase activity"/>
    <property type="evidence" value="ECO:0007669"/>
    <property type="project" value="UniProtKB-EC"/>
</dbReference>
<dbReference type="SFLD" id="SFLDG01138">
    <property type="entry name" value="C1.6.2:_Deoxy-d-mannose-octulo"/>
    <property type="match status" value="1"/>
</dbReference>
<dbReference type="InterPro" id="IPR023214">
    <property type="entry name" value="HAD_sf"/>
</dbReference>
<evidence type="ECO:0000256" key="6">
    <source>
        <dbReference type="ARBA" id="ARBA00011881"/>
    </source>
</evidence>
<dbReference type="Pfam" id="PF02348">
    <property type="entry name" value="CTP_transf_3"/>
    <property type="match status" value="1"/>
</dbReference>
<comment type="similarity">
    <text evidence="5">Belongs to the CMP-NeuNAc synthase family.</text>
</comment>
<keyword evidence="8" id="KW-0479">Metal-binding</keyword>
<sequence>MKKPEVLAVVPARGNSKSIPRKNIRPLGGVPLIAYSIAAGLQSQAVTRTIVSTDDEEIAAVARQYGAKTPFMRPEEFSRDETLDFPVFKHALEWLAEHEDYHPDVLIQLRPTSPFRPPDLLDQAVQLLLDHPQADSVRGVVPSGQNPYKMWSVNPDGSMSPILTVAGVKEAFNAPRQQLPDTYWQTGHVDAIRPRAILEKNSMSGDVILPLFIDPAYTVDIDTLLDWQRAETSIMEDRLKIVAPEQGHRPFPATPRLLILDFDGVMTDDRVWVDQDGHEMVAASRADGMGLERLRQLTGMQVLVMSKETNPVVAARCAKLKLDVLQSVGDKASVLKNLFLERGLKPEDVLYVGNDLNDLPCFPLVGFAAAPADAFPAVRQSADLVLQSPGGFGAVRELCELLIERLSS</sequence>
<name>A0A347ZVU7_9CHLR</name>
<dbReference type="SUPFAM" id="SSF56784">
    <property type="entry name" value="HAD-like"/>
    <property type="match status" value="1"/>
</dbReference>
<dbReference type="EMBL" id="QUMS01000003">
    <property type="protein sequence ID" value="REG07124.1"/>
    <property type="molecule type" value="Genomic_DNA"/>
</dbReference>
<dbReference type="PANTHER" id="PTHR21485:SF3">
    <property type="entry name" value="N-ACYLNEURAMINATE CYTIDYLYLTRANSFERASE"/>
    <property type="match status" value="1"/>
</dbReference>
<gene>
    <name evidence="11" type="ORF">DFR64_2328</name>
</gene>
<dbReference type="Gene3D" id="3.90.550.10">
    <property type="entry name" value="Spore Coat Polysaccharide Biosynthesis Protein SpsA, Chain A"/>
    <property type="match status" value="1"/>
</dbReference>
<evidence type="ECO:0000256" key="10">
    <source>
        <dbReference type="ARBA" id="ARBA00022842"/>
    </source>
</evidence>
<dbReference type="SFLD" id="SFLDS00003">
    <property type="entry name" value="Haloacid_Dehalogenase"/>
    <property type="match status" value="1"/>
</dbReference>
<dbReference type="GO" id="GO:0006054">
    <property type="term" value="P:N-acetylneuraminate metabolic process"/>
    <property type="evidence" value="ECO:0007669"/>
    <property type="project" value="UniProtKB-UniPathway"/>
</dbReference>
<proteinExistence type="inferred from homology"/>
<accession>A0A347ZVU7</accession>
<evidence type="ECO:0000256" key="9">
    <source>
        <dbReference type="ARBA" id="ARBA00022801"/>
    </source>
</evidence>
<keyword evidence="10" id="KW-0460">Magnesium</keyword>
<dbReference type="InterPro" id="IPR010023">
    <property type="entry name" value="KdsC_fam"/>
</dbReference>
<comment type="pathway">
    <text evidence="3">Amino-sugar metabolism; N-acetylneuraminate metabolism.</text>
</comment>
<evidence type="ECO:0000256" key="3">
    <source>
        <dbReference type="ARBA" id="ARBA00005141"/>
    </source>
</evidence>
<dbReference type="AlphaFoldDB" id="A0A347ZVU7"/>
<dbReference type="SUPFAM" id="SSF53448">
    <property type="entry name" value="Nucleotide-diphospho-sugar transferases"/>
    <property type="match status" value="1"/>
</dbReference>
<comment type="caution">
    <text evidence="11">The sequence shown here is derived from an EMBL/GenBank/DDBJ whole genome shotgun (WGS) entry which is preliminary data.</text>
</comment>
<dbReference type="OrthoDB" id="9805604at2"/>
<dbReference type="InterPro" id="IPR029044">
    <property type="entry name" value="Nucleotide-diphossugar_trans"/>
</dbReference>
<dbReference type="InterPro" id="IPR050793">
    <property type="entry name" value="CMP-NeuNAc_synthase"/>
</dbReference>